<dbReference type="InterPro" id="IPR051595">
    <property type="entry name" value="GH25_Enzymes"/>
</dbReference>
<dbReference type="Proteomes" id="UP000785200">
    <property type="component" value="Unassembled WGS sequence"/>
</dbReference>
<dbReference type="GO" id="GO:0016998">
    <property type="term" value="P:cell wall macromolecule catabolic process"/>
    <property type="evidence" value="ECO:0007669"/>
    <property type="project" value="InterPro"/>
</dbReference>
<dbReference type="EMBL" id="VNKQ01000003">
    <property type="protein sequence ID" value="KAG0652385.1"/>
    <property type="molecule type" value="Genomic_DNA"/>
</dbReference>
<sequence length="322" mass="33184">MHLWKFSIVFTLLPSLGLCKSASLQRRSTSCTAPSGAGFCETTSNTCYGGSFVAGYCPGAADIECCVTPCSTPSGSGNCEYTSDTCAGSFVAGYCSGPSNFECCVTGTGTAPPPASGTAGFDLSGTPAASFWSCAAGNVKAVTIEGYIQGCGAGGEVKDVFVSNYNAAKAAGFSRIDAYLFPCTGTQPSGVACKSPATQLSEFLAAIDNNGMSLDYLRFDIEPTSTANGDACNAWNLGASANEALAKEWVAALEGSNRNWGIYANGNQWTTMFASRSTDIGSQLPLWAVQDDGTPGVNTVDIFMGGWTSAVAKQSDIVWARG</sequence>
<protein>
    <recommendedName>
        <fullName evidence="6">Glycoside hydrolase family 25 protein</fullName>
    </recommendedName>
</protein>
<gene>
    <name evidence="4" type="ORF">D0Z07_1361</name>
</gene>
<dbReference type="GO" id="GO:0003796">
    <property type="term" value="F:lysozyme activity"/>
    <property type="evidence" value="ECO:0007669"/>
    <property type="project" value="InterPro"/>
</dbReference>
<evidence type="ECO:0000256" key="1">
    <source>
        <dbReference type="ARBA" id="ARBA00010646"/>
    </source>
</evidence>
<dbReference type="InterPro" id="IPR017853">
    <property type="entry name" value="GH"/>
</dbReference>
<comment type="caution">
    <text evidence="4">The sequence shown here is derived from an EMBL/GenBank/DDBJ whole genome shotgun (WGS) entry which is preliminary data.</text>
</comment>
<dbReference type="InterPro" id="IPR002053">
    <property type="entry name" value="Glyco_hydro_25"/>
</dbReference>
<dbReference type="PROSITE" id="PS51904">
    <property type="entry name" value="GLYCOSYL_HYDROL_F25_2"/>
    <property type="match status" value="1"/>
</dbReference>
<evidence type="ECO:0000256" key="3">
    <source>
        <dbReference type="SAM" id="SignalP"/>
    </source>
</evidence>
<feature type="signal peptide" evidence="3">
    <location>
        <begin position="1"/>
        <end position="19"/>
    </location>
</feature>
<dbReference type="PANTHER" id="PTHR23208">
    <property type="entry name" value="LYSOZYME PROTEIN"/>
    <property type="match status" value="1"/>
</dbReference>
<proteinExistence type="inferred from homology"/>
<dbReference type="Gene3D" id="3.20.20.80">
    <property type="entry name" value="Glycosidases"/>
    <property type="match status" value="1"/>
</dbReference>
<evidence type="ECO:0000256" key="2">
    <source>
        <dbReference type="ARBA" id="ARBA00022729"/>
    </source>
</evidence>
<dbReference type="PANTHER" id="PTHR23208:SF36">
    <property type="entry name" value="LYSOZYME-RELATED"/>
    <property type="match status" value="1"/>
</dbReference>
<evidence type="ECO:0000313" key="4">
    <source>
        <dbReference type="EMBL" id="KAG0652385.1"/>
    </source>
</evidence>
<evidence type="ECO:0000313" key="5">
    <source>
        <dbReference type="Proteomes" id="UP000785200"/>
    </source>
</evidence>
<keyword evidence="2 3" id="KW-0732">Signal</keyword>
<accession>A0A9P6VQL6</accession>
<keyword evidence="5" id="KW-1185">Reference proteome</keyword>
<name>A0A9P6VQL6_9HELO</name>
<organism evidence="4 5">
    <name type="scientific">Hyphodiscus hymeniophilus</name>
    <dbReference type="NCBI Taxonomy" id="353542"/>
    <lineage>
        <taxon>Eukaryota</taxon>
        <taxon>Fungi</taxon>
        <taxon>Dikarya</taxon>
        <taxon>Ascomycota</taxon>
        <taxon>Pezizomycotina</taxon>
        <taxon>Leotiomycetes</taxon>
        <taxon>Helotiales</taxon>
        <taxon>Hyphodiscaceae</taxon>
        <taxon>Hyphodiscus</taxon>
    </lineage>
</organism>
<reference evidence="4" key="1">
    <citation type="submission" date="2019-07" db="EMBL/GenBank/DDBJ databases">
        <title>Hyphodiscus hymeniophilus genome sequencing and assembly.</title>
        <authorList>
            <person name="Kramer G."/>
            <person name="Nodwell J."/>
        </authorList>
    </citation>
    <scope>NUCLEOTIDE SEQUENCE</scope>
    <source>
        <strain evidence="4">ATCC 34498</strain>
    </source>
</reference>
<comment type="similarity">
    <text evidence="1">Belongs to the glycosyl hydrolase 25 family.</text>
</comment>
<dbReference type="SUPFAM" id="SSF51445">
    <property type="entry name" value="(Trans)glycosidases"/>
    <property type="match status" value="1"/>
</dbReference>
<feature type="chain" id="PRO_5040425588" description="Glycoside hydrolase family 25 protein" evidence="3">
    <location>
        <begin position="20"/>
        <end position="322"/>
    </location>
</feature>
<dbReference type="OrthoDB" id="2251794at2759"/>
<dbReference type="AlphaFoldDB" id="A0A9P6VQL6"/>
<evidence type="ECO:0008006" key="6">
    <source>
        <dbReference type="Google" id="ProtNLM"/>
    </source>
</evidence>
<dbReference type="GO" id="GO:0009253">
    <property type="term" value="P:peptidoglycan catabolic process"/>
    <property type="evidence" value="ECO:0007669"/>
    <property type="project" value="InterPro"/>
</dbReference>
<dbReference type="GO" id="GO:0007165">
    <property type="term" value="P:signal transduction"/>
    <property type="evidence" value="ECO:0007669"/>
    <property type="project" value="TreeGrafter"/>
</dbReference>